<dbReference type="InterPro" id="IPR008538">
    <property type="entry name" value="Uma2"/>
</dbReference>
<keyword evidence="2" id="KW-0255">Endonuclease</keyword>
<dbReference type="CDD" id="cd06260">
    <property type="entry name" value="DUF820-like"/>
    <property type="match status" value="1"/>
</dbReference>
<gene>
    <name evidence="2" type="ORF">QH73_0009050</name>
</gene>
<sequence length="191" mass="21462">MNSSLMINSLKLSDAEFDRIVRANPEWNFEQTAAGDLIVVPPTGGTSSRKNLNLTQQLGNWVEANLNLGEGFDSNVLFVLPNGAKRSPDASWVERRRWEALSQQQQDGYVPLCPDFVVELRSPTDALEELQIKMQEYMDNGARLGWLINPQDRQVEIYHLGQPVEVLLAPLTLSGEDVLPGFVLNLQRIFV</sequence>
<dbReference type="EMBL" id="JTJC03000002">
    <property type="protein sequence ID" value="NHC34805.1"/>
    <property type="molecule type" value="Genomic_DNA"/>
</dbReference>
<dbReference type="Pfam" id="PF05685">
    <property type="entry name" value="Uma2"/>
    <property type="match status" value="1"/>
</dbReference>
<dbReference type="PANTHER" id="PTHR34107:SF7">
    <property type="entry name" value="SLR2092 PROTEIN"/>
    <property type="match status" value="1"/>
</dbReference>
<proteinExistence type="predicted"/>
<dbReference type="SUPFAM" id="SSF52980">
    <property type="entry name" value="Restriction endonuclease-like"/>
    <property type="match status" value="1"/>
</dbReference>
<organism evidence="2 3">
    <name type="scientific">Scytonema millei VB511283</name>
    <dbReference type="NCBI Taxonomy" id="1245923"/>
    <lineage>
        <taxon>Bacteria</taxon>
        <taxon>Bacillati</taxon>
        <taxon>Cyanobacteriota</taxon>
        <taxon>Cyanophyceae</taxon>
        <taxon>Nostocales</taxon>
        <taxon>Scytonemataceae</taxon>
        <taxon>Scytonema</taxon>
    </lineage>
</organism>
<keyword evidence="2" id="KW-0540">Nuclease</keyword>
<comment type="caution">
    <text evidence="2">The sequence shown here is derived from an EMBL/GenBank/DDBJ whole genome shotgun (WGS) entry which is preliminary data.</text>
</comment>
<name>A0A9X5E3S8_9CYAN</name>
<dbReference type="Proteomes" id="UP000031532">
    <property type="component" value="Unassembled WGS sequence"/>
</dbReference>
<keyword evidence="3" id="KW-1185">Reference proteome</keyword>
<dbReference type="InterPro" id="IPR011335">
    <property type="entry name" value="Restrct_endonuc-II-like"/>
</dbReference>
<dbReference type="InterPro" id="IPR012296">
    <property type="entry name" value="Nuclease_put_TT1808"/>
</dbReference>
<reference evidence="2 3" key="1">
    <citation type="journal article" date="2015" name="Genome Announc.">
        <title>Draft Genome Sequence of the Terrestrial Cyanobacterium Scytonema millei VB511283, Isolated from Eastern India.</title>
        <authorList>
            <person name="Sen D."/>
            <person name="Chandrababunaidu M.M."/>
            <person name="Singh D."/>
            <person name="Sanghi N."/>
            <person name="Ghorai A."/>
            <person name="Mishra G.P."/>
            <person name="Madduluri M."/>
            <person name="Adhikary S.P."/>
            <person name="Tripathy S."/>
        </authorList>
    </citation>
    <scope>NUCLEOTIDE SEQUENCE [LARGE SCALE GENOMIC DNA]</scope>
    <source>
        <strain evidence="2 3">VB511283</strain>
    </source>
</reference>
<dbReference type="AlphaFoldDB" id="A0A9X5E3S8"/>
<dbReference type="GO" id="GO:0004519">
    <property type="term" value="F:endonuclease activity"/>
    <property type="evidence" value="ECO:0007669"/>
    <property type="project" value="UniProtKB-KW"/>
</dbReference>
<dbReference type="PANTHER" id="PTHR34107">
    <property type="entry name" value="SLL0198 PROTEIN-RELATED"/>
    <property type="match status" value="1"/>
</dbReference>
<evidence type="ECO:0000313" key="3">
    <source>
        <dbReference type="Proteomes" id="UP000031532"/>
    </source>
</evidence>
<protein>
    <submittedName>
        <fullName evidence="2">Uma2 family endonuclease</fullName>
    </submittedName>
</protein>
<feature type="domain" description="Putative restriction endonuclease" evidence="1">
    <location>
        <begin position="15"/>
        <end position="186"/>
    </location>
</feature>
<keyword evidence="2" id="KW-0378">Hydrolase</keyword>
<evidence type="ECO:0000259" key="1">
    <source>
        <dbReference type="Pfam" id="PF05685"/>
    </source>
</evidence>
<accession>A0A9X5E3S8</accession>
<evidence type="ECO:0000313" key="2">
    <source>
        <dbReference type="EMBL" id="NHC34805.1"/>
    </source>
</evidence>
<dbReference type="Gene3D" id="3.90.1570.10">
    <property type="entry name" value="tt1808, chain A"/>
    <property type="match status" value="1"/>
</dbReference>